<feature type="signal peptide" evidence="1">
    <location>
        <begin position="1"/>
        <end position="21"/>
    </location>
</feature>
<evidence type="ECO:0000313" key="5">
    <source>
        <dbReference type="Proteomes" id="UP000308018"/>
    </source>
</evidence>
<evidence type="ECO:0000256" key="1">
    <source>
        <dbReference type="SAM" id="SignalP"/>
    </source>
</evidence>
<keyword evidence="1" id="KW-0732">Signal</keyword>
<gene>
    <name evidence="2" type="ORF">BCS92_11865</name>
    <name evidence="3" type="ORF">FC057_04755</name>
</gene>
<dbReference type="RefSeq" id="WP_086048837.1">
    <property type="nucleotide sequence ID" value="NZ_MCYJ01000044.1"/>
</dbReference>
<organism evidence="2 4">
    <name type="scientific">Vibrio tasmaniensis</name>
    <dbReference type="NCBI Taxonomy" id="212663"/>
    <lineage>
        <taxon>Bacteria</taxon>
        <taxon>Pseudomonadati</taxon>
        <taxon>Pseudomonadota</taxon>
        <taxon>Gammaproteobacteria</taxon>
        <taxon>Vibrionales</taxon>
        <taxon>Vibrionaceae</taxon>
        <taxon>Vibrio</taxon>
    </lineage>
</organism>
<reference evidence="4" key="1">
    <citation type="submission" date="2016-07" db="EMBL/GenBank/DDBJ databases">
        <title>Nontailed viruses are major unrecognized killers of bacteria in the ocean.</title>
        <authorList>
            <person name="Kauffman K."/>
            <person name="Hussain F."/>
            <person name="Yang J."/>
            <person name="Arevalo P."/>
            <person name="Brown J."/>
            <person name="Cutler M."/>
            <person name="Kelly L."/>
            <person name="Polz M.F."/>
        </authorList>
    </citation>
    <scope>NUCLEOTIDE SEQUENCE [LARGE SCALE GENOMIC DNA]</scope>
    <source>
        <strain evidence="4">10N.222.48.A2</strain>
    </source>
</reference>
<sequence>MKKLLLATAVAAASLSFGASAVQFNNAVDFTTLSKTDQKTIRIEGRVPKRCLLRIGKKDVKNNVLRKANKVHTDSWSNGFNNKKVLVGNLRAWCNYGADLEFSVTAYQLNGVTKHNMGEKINYKVRIGSDMVANTENDHAIEVTAPPIPSLGEHLVNKINKHPIYVKPEDSGFARAGKYKGKIKVSLAAAGPAS</sequence>
<evidence type="ECO:0000313" key="2">
    <source>
        <dbReference type="EMBL" id="PMP14715.1"/>
    </source>
</evidence>
<dbReference type="EMBL" id="SYVV01000005">
    <property type="protein sequence ID" value="TKG36135.1"/>
    <property type="molecule type" value="Genomic_DNA"/>
</dbReference>
<proteinExistence type="predicted"/>
<accession>A0A2N7I471</accession>
<evidence type="ECO:0000313" key="4">
    <source>
        <dbReference type="Proteomes" id="UP000235579"/>
    </source>
</evidence>
<feature type="chain" id="PRO_5015084351" description="Fimbrial protein" evidence="1">
    <location>
        <begin position="22"/>
        <end position="194"/>
    </location>
</feature>
<reference evidence="2" key="3">
    <citation type="journal article" date="2018" name="Nature">
        <title>A major lineage of non-tailed dsDNA viruses as unrecognized killers of marine bacteria.</title>
        <authorList>
            <person name="Kauffman K.M."/>
            <person name="Hussain F.A."/>
            <person name="Yang J."/>
            <person name="Arevalo P."/>
            <person name="Brown J.M."/>
            <person name="Chang W.K."/>
            <person name="VanInsberghe D."/>
            <person name="Elsherbini J."/>
            <person name="Sharma R.S."/>
            <person name="Cutler M.B."/>
            <person name="Kelly L."/>
            <person name="Polz M.F."/>
        </authorList>
    </citation>
    <scope>NUCLEOTIDE SEQUENCE</scope>
    <source>
        <strain evidence="2">10N.222.48.A2</strain>
    </source>
</reference>
<dbReference type="AlphaFoldDB" id="A0A2N7I471"/>
<comment type="caution">
    <text evidence="2">The sequence shown here is derived from an EMBL/GenBank/DDBJ whole genome shotgun (WGS) entry which is preliminary data.</text>
</comment>
<name>A0A2N7I471_9VIBR</name>
<dbReference type="Proteomes" id="UP000308018">
    <property type="component" value="Unassembled WGS sequence"/>
</dbReference>
<reference evidence="2" key="2">
    <citation type="submission" date="2016-07" db="EMBL/GenBank/DDBJ databases">
        <authorList>
            <person name="Wan K."/>
            <person name="Booth B."/>
            <person name="Spirohn K."/>
            <person name="Hao T."/>
            <person name="Hu Y."/>
            <person name="Calderwood M."/>
            <person name="Hill D."/>
            <person name="Mohr S."/>
            <person name="Vidal M."/>
            <person name="Celniker S."/>
            <person name="Perrimon N."/>
        </authorList>
    </citation>
    <scope>NUCLEOTIDE SEQUENCE</scope>
    <source>
        <strain evidence="2">10N.222.48.A2</strain>
    </source>
</reference>
<protein>
    <recommendedName>
        <fullName evidence="6">Fimbrial protein</fullName>
    </recommendedName>
</protein>
<evidence type="ECO:0008006" key="6">
    <source>
        <dbReference type="Google" id="ProtNLM"/>
    </source>
</evidence>
<dbReference type="Proteomes" id="UP000235579">
    <property type="component" value="Unassembled WGS sequence"/>
</dbReference>
<evidence type="ECO:0000313" key="3">
    <source>
        <dbReference type="EMBL" id="TKG36135.1"/>
    </source>
</evidence>
<dbReference type="EMBL" id="MDBP01000038">
    <property type="protein sequence ID" value="PMP14715.1"/>
    <property type="molecule type" value="Genomic_DNA"/>
</dbReference>
<reference evidence="3 5" key="4">
    <citation type="submission" date="2019-04" db="EMBL/GenBank/DDBJ databases">
        <title>A reverse ecology approach based on a biological definition of microbial populations.</title>
        <authorList>
            <person name="Arevalo P."/>
            <person name="Vaninsberghe D."/>
            <person name="Elsherbini J."/>
            <person name="Gore J."/>
            <person name="Polz M."/>
        </authorList>
    </citation>
    <scope>NUCLEOTIDE SEQUENCE [LARGE SCALE GENOMIC DNA]</scope>
    <source>
        <strain evidence="3 5">10N.222.45.A8</strain>
    </source>
</reference>